<protein>
    <submittedName>
        <fullName evidence="1">Uncharacterized protein</fullName>
    </submittedName>
</protein>
<dbReference type="EMBL" id="MQWA01000001">
    <property type="protein sequence ID" value="PQJ28232.1"/>
    <property type="molecule type" value="Genomic_DNA"/>
</dbReference>
<dbReference type="AlphaFoldDB" id="A0A2S7U1N1"/>
<organism evidence="1 2">
    <name type="scientific">Rubritalea profundi</name>
    <dbReference type="NCBI Taxonomy" id="1658618"/>
    <lineage>
        <taxon>Bacteria</taxon>
        <taxon>Pseudomonadati</taxon>
        <taxon>Verrucomicrobiota</taxon>
        <taxon>Verrucomicrobiia</taxon>
        <taxon>Verrucomicrobiales</taxon>
        <taxon>Rubritaleaceae</taxon>
        <taxon>Rubritalea</taxon>
    </lineage>
</organism>
<proteinExistence type="predicted"/>
<dbReference type="OrthoDB" id="178312at2"/>
<accession>A0A2S7U1N1</accession>
<comment type="caution">
    <text evidence="1">The sequence shown here is derived from an EMBL/GenBank/DDBJ whole genome shotgun (WGS) entry which is preliminary data.</text>
</comment>
<evidence type="ECO:0000313" key="2">
    <source>
        <dbReference type="Proteomes" id="UP000239907"/>
    </source>
</evidence>
<sequence length="161" mass="17751">MLGGFECGIVPMRQADDGTLFVGGTNRGWASRGTKNFSLERVSWTGVTPFEMLKMEAEADGFTLRFTEALDLELAANPENYKMQAWTYIYQKSYGSPEVDNVTPVVTAVEVAADGMSVKIKLDGMTKGHVHHLDCSGLRSKGGSPLWHPNSYYTLNQIPKL</sequence>
<gene>
    <name evidence="1" type="ORF">BSZ32_06750</name>
</gene>
<dbReference type="RefSeq" id="WP_129589634.1">
    <property type="nucleotide sequence ID" value="NZ_MQWA01000001.1"/>
</dbReference>
<reference evidence="1 2" key="1">
    <citation type="submission" date="2016-12" db="EMBL/GenBank/DDBJ databases">
        <title>Study of bacterial adaptation to deep sea.</title>
        <authorList>
            <person name="Song J."/>
            <person name="Yoshizawa S."/>
            <person name="Kogure K."/>
        </authorList>
    </citation>
    <scope>NUCLEOTIDE SEQUENCE [LARGE SCALE GENOMIC DNA]</scope>
    <source>
        <strain evidence="1 2">SAORIC-165</strain>
    </source>
</reference>
<name>A0A2S7U1N1_9BACT</name>
<keyword evidence="2" id="KW-1185">Reference proteome</keyword>
<evidence type="ECO:0000313" key="1">
    <source>
        <dbReference type="EMBL" id="PQJ28232.1"/>
    </source>
</evidence>
<dbReference type="Proteomes" id="UP000239907">
    <property type="component" value="Unassembled WGS sequence"/>
</dbReference>